<evidence type="ECO:0000313" key="3">
    <source>
        <dbReference type="EMBL" id="NMC63250.1"/>
    </source>
</evidence>
<reference evidence="3 4" key="1">
    <citation type="journal article" date="2020" name="Biotechnol. Biofuels">
        <title>New insights from the biogas microbiome by comprehensive genome-resolved metagenomics of nearly 1600 species originating from multiple anaerobic digesters.</title>
        <authorList>
            <person name="Campanaro S."/>
            <person name="Treu L."/>
            <person name="Rodriguez-R L.M."/>
            <person name="Kovalovszki A."/>
            <person name="Ziels R.M."/>
            <person name="Maus I."/>
            <person name="Zhu X."/>
            <person name="Kougias P.G."/>
            <person name="Basile A."/>
            <person name="Luo G."/>
            <person name="Schluter A."/>
            <person name="Konstantinidis K.T."/>
            <person name="Angelidaki I."/>
        </authorList>
    </citation>
    <scope>NUCLEOTIDE SEQUENCE [LARGE SCALE GENOMIC DNA]</scope>
    <source>
        <strain evidence="3">AS27yjCOA_65</strain>
    </source>
</reference>
<sequence length="79" mass="9424">MKYVYILRSLNNAGKSYIGITGDLRKRLRQHNSRLSIYTKQFAPWKLESYVAFSNAEKAMDFERYLKKSGGWRFAKRRL</sequence>
<dbReference type="SUPFAM" id="SSF82771">
    <property type="entry name" value="GIY-YIG endonuclease"/>
    <property type="match status" value="1"/>
</dbReference>
<name>A0A7X9IK24_9DELT</name>
<dbReference type="EMBL" id="JAAZON010000391">
    <property type="protein sequence ID" value="NMC63250.1"/>
    <property type="molecule type" value="Genomic_DNA"/>
</dbReference>
<proteinExistence type="inferred from homology"/>
<dbReference type="AlphaFoldDB" id="A0A7X9IK24"/>
<protein>
    <submittedName>
        <fullName evidence="3">GIY-YIG nuclease family protein</fullName>
    </submittedName>
</protein>
<feature type="non-terminal residue" evidence="3">
    <location>
        <position position="79"/>
    </location>
</feature>
<evidence type="ECO:0000259" key="2">
    <source>
        <dbReference type="PROSITE" id="PS50164"/>
    </source>
</evidence>
<evidence type="ECO:0000313" key="4">
    <source>
        <dbReference type="Proteomes" id="UP000524246"/>
    </source>
</evidence>
<evidence type="ECO:0000256" key="1">
    <source>
        <dbReference type="ARBA" id="ARBA00007435"/>
    </source>
</evidence>
<dbReference type="InterPro" id="IPR000305">
    <property type="entry name" value="GIY-YIG_endonuc"/>
</dbReference>
<comment type="similarity">
    <text evidence="1">Belongs to the UPF0213 family.</text>
</comment>
<dbReference type="Gene3D" id="3.40.1440.10">
    <property type="entry name" value="GIY-YIG endonuclease"/>
    <property type="match status" value="1"/>
</dbReference>
<dbReference type="PROSITE" id="PS50164">
    <property type="entry name" value="GIY_YIG"/>
    <property type="match status" value="1"/>
</dbReference>
<organism evidence="3 4">
    <name type="scientific">SAR324 cluster bacterium</name>
    <dbReference type="NCBI Taxonomy" id="2024889"/>
    <lineage>
        <taxon>Bacteria</taxon>
        <taxon>Deltaproteobacteria</taxon>
        <taxon>SAR324 cluster</taxon>
    </lineage>
</organism>
<dbReference type="PANTHER" id="PTHR34477:SF5">
    <property type="entry name" value="BSL5627 PROTEIN"/>
    <property type="match status" value="1"/>
</dbReference>
<dbReference type="Pfam" id="PF01541">
    <property type="entry name" value="GIY-YIG"/>
    <property type="match status" value="1"/>
</dbReference>
<accession>A0A7X9IK24</accession>
<dbReference type="InterPro" id="IPR035901">
    <property type="entry name" value="GIY-YIG_endonuc_sf"/>
</dbReference>
<dbReference type="Proteomes" id="UP000524246">
    <property type="component" value="Unassembled WGS sequence"/>
</dbReference>
<comment type="caution">
    <text evidence="3">The sequence shown here is derived from an EMBL/GenBank/DDBJ whole genome shotgun (WGS) entry which is preliminary data.</text>
</comment>
<dbReference type="InterPro" id="IPR050190">
    <property type="entry name" value="UPF0213_domain"/>
</dbReference>
<dbReference type="PANTHER" id="PTHR34477">
    <property type="entry name" value="UPF0213 PROTEIN YHBQ"/>
    <property type="match status" value="1"/>
</dbReference>
<gene>
    <name evidence="3" type="ORF">GYA55_08775</name>
</gene>
<feature type="domain" description="GIY-YIG" evidence="2">
    <location>
        <begin position="1"/>
        <end position="78"/>
    </location>
</feature>